<dbReference type="GO" id="GO:0005783">
    <property type="term" value="C:endoplasmic reticulum"/>
    <property type="evidence" value="ECO:0007669"/>
    <property type="project" value="TreeGrafter"/>
</dbReference>
<feature type="transmembrane region" description="Helical" evidence="4">
    <location>
        <begin position="252"/>
        <end position="271"/>
    </location>
</feature>
<dbReference type="Proteomes" id="UP001151518">
    <property type="component" value="Unassembled WGS sequence"/>
</dbReference>
<evidence type="ECO:0000256" key="4">
    <source>
        <dbReference type="SAM" id="Phobius"/>
    </source>
</evidence>
<dbReference type="SUPFAM" id="SSF51735">
    <property type="entry name" value="NAD(P)-binding Rossmann-fold domains"/>
    <property type="match status" value="1"/>
</dbReference>
<evidence type="ECO:0000313" key="6">
    <source>
        <dbReference type="EMBL" id="KAJ2673826.1"/>
    </source>
</evidence>
<dbReference type="InterPro" id="IPR002347">
    <property type="entry name" value="SDR_fam"/>
</dbReference>
<dbReference type="SMART" id="SM00822">
    <property type="entry name" value="PKS_KR"/>
    <property type="match status" value="1"/>
</dbReference>
<comment type="similarity">
    <text evidence="1 3">Belongs to the short-chain dehydrogenases/reductases (SDR) family.</text>
</comment>
<dbReference type="EMBL" id="JANBTW010000063">
    <property type="protein sequence ID" value="KAJ2673826.1"/>
    <property type="molecule type" value="Genomic_DNA"/>
</dbReference>
<protein>
    <recommendedName>
        <fullName evidence="5">Ketoreductase domain-containing protein</fullName>
    </recommendedName>
</protein>
<accession>A0A9W8KX34</accession>
<dbReference type="OrthoDB" id="2102561at2759"/>
<evidence type="ECO:0000259" key="5">
    <source>
        <dbReference type="SMART" id="SM00822"/>
    </source>
</evidence>
<gene>
    <name evidence="6" type="ORF">GGI25_004573</name>
</gene>
<dbReference type="PANTHER" id="PTHR44169:SF6">
    <property type="entry name" value="NADPH-DEPENDENT 1-ACYLDIHYDROXYACETONE PHOSPHATE REDUCTASE"/>
    <property type="match status" value="1"/>
</dbReference>
<evidence type="ECO:0000256" key="3">
    <source>
        <dbReference type="RuleBase" id="RU000363"/>
    </source>
</evidence>
<feature type="domain" description="Ketoreductase" evidence="5">
    <location>
        <begin position="9"/>
        <end position="185"/>
    </location>
</feature>
<dbReference type="InterPro" id="IPR036291">
    <property type="entry name" value="NAD(P)-bd_dom_sf"/>
</dbReference>
<dbReference type="InterPro" id="IPR057326">
    <property type="entry name" value="KR_dom"/>
</dbReference>
<evidence type="ECO:0000256" key="1">
    <source>
        <dbReference type="ARBA" id="ARBA00006484"/>
    </source>
</evidence>
<dbReference type="Pfam" id="PF00106">
    <property type="entry name" value="adh_short"/>
    <property type="match status" value="1"/>
</dbReference>
<dbReference type="PRINTS" id="PR00080">
    <property type="entry name" value="SDRFAMILY"/>
</dbReference>
<dbReference type="GO" id="GO:0016491">
    <property type="term" value="F:oxidoreductase activity"/>
    <property type="evidence" value="ECO:0007669"/>
    <property type="project" value="UniProtKB-KW"/>
</dbReference>
<organism evidence="6 7">
    <name type="scientific">Coemansia spiralis</name>
    <dbReference type="NCBI Taxonomy" id="417178"/>
    <lineage>
        <taxon>Eukaryota</taxon>
        <taxon>Fungi</taxon>
        <taxon>Fungi incertae sedis</taxon>
        <taxon>Zoopagomycota</taxon>
        <taxon>Kickxellomycotina</taxon>
        <taxon>Kickxellomycetes</taxon>
        <taxon>Kickxellales</taxon>
        <taxon>Kickxellaceae</taxon>
        <taxon>Coemansia</taxon>
    </lineage>
</organism>
<sequence>MSQEEAKQKVVLVTGCSAGGIGHHLALEFAAHGCRVYATARNRQRLELSSANITPLELDVTSQESVQQAVDTILKDCGRINVVVNNAGQLCIGPATEVSIAEAQSVFDTNVLGAMRVSQTAVPHMAPHSTIVNVGSVSGYTASPWAGYYAASKAALHKLSDAMRMELSPFDINVVVLAPGAIKSNLAKNTNIHLREGSVFSRARSDIERRARHSQCEGATPADRFAREVVPLLLRNRPPAYISRGHLAVRMFLAYYFPAWLGDYVVGRPFMRGLTGARPSSRLSWLVAAGVLLAFAMAAVKYSN</sequence>
<keyword evidence="4" id="KW-0812">Transmembrane</keyword>
<feature type="transmembrane region" description="Helical" evidence="4">
    <location>
        <begin position="283"/>
        <end position="300"/>
    </location>
</feature>
<evidence type="ECO:0000313" key="7">
    <source>
        <dbReference type="Proteomes" id="UP001151518"/>
    </source>
</evidence>
<comment type="caution">
    <text evidence="6">The sequence shown here is derived from an EMBL/GenBank/DDBJ whole genome shotgun (WGS) entry which is preliminary data.</text>
</comment>
<keyword evidence="4" id="KW-1133">Transmembrane helix</keyword>
<name>A0A9W8KX34_9FUNG</name>
<evidence type="ECO:0000256" key="2">
    <source>
        <dbReference type="ARBA" id="ARBA00023002"/>
    </source>
</evidence>
<dbReference type="FunFam" id="3.40.50.720:FF:000261">
    <property type="entry name" value="NADPH-dependent 1-acyldihydroxyacetone phosphate reductase"/>
    <property type="match status" value="1"/>
</dbReference>
<proteinExistence type="inferred from homology"/>
<reference evidence="6" key="1">
    <citation type="submission" date="2022-07" db="EMBL/GenBank/DDBJ databases">
        <title>Phylogenomic reconstructions and comparative analyses of Kickxellomycotina fungi.</title>
        <authorList>
            <person name="Reynolds N.K."/>
            <person name="Stajich J.E."/>
            <person name="Barry K."/>
            <person name="Grigoriev I.V."/>
            <person name="Crous P."/>
            <person name="Smith M.E."/>
        </authorList>
    </citation>
    <scope>NUCLEOTIDE SEQUENCE</scope>
    <source>
        <strain evidence="6">NRRL 3115</strain>
    </source>
</reference>
<dbReference type="PRINTS" id="PR00081">
    <property type="entry name" value="GDHRDH"/>
</dbReference>
<dbReference type="Gene3D" id="3.40.50.720">
    <property type="entry name" value="NAD(P)-binding Rossmann-like Domain"/>
    <property type="match status" value="1"/>
</dbReference>
<dbReference type="PANTHER" id="PTHR44169">
    <property type="entry name" value="NADPH-DEPENDENT 1-ACYLDIHYDROXYACETONE PHOSPHATE REDUCTASE"/>
    <property type="match status" value="1"/>
</dbReference>
<keyword evidence="4" id="KW-0472">Membrane</keyword>
<dbReference type="AlphaFoldDB" id="A0A9W8KX34"/>
<keyword evidence="2" id="KW-0560">Oxidoreductase</keyword>
<dbReference type="CDD" id="cd05374">
    <property type="entry name" value="17beta-HSD-like_SDR_c"/>
    <property type="match status" value="1"/>
</dbReference>